<dbReference type="SUPFAM" id="SSF53098">
    <property type="entry name" value="Ribonuclease H-like"/>
    <property type="match status" value="1"/>
</dbReference>
<protein>
    <recommendedName>
        <fullName evidence="1">Exonuclease domain-containing protein</fullName>
    </recommendedName>
</protein>
<dbReference type="EMBL" id="MN739735">
    <property type="protein sequence ID" value="QHT23827.1"/>
    <property type="molecule type" value="Genomic_DNA"/>
</dbReference>
<name>A0A6C0E3S3_9ZZZZ</name>
<feature type="domain" description="Exonuclease" evidence="1">
    <location>
        <begin position="2"/>
        <end position="204"/>
    </location>
</feature>
<dbReference type="Pfam" id="PF00929">
    <property type="entry name" value="RNase_T"/>
    <property type="match status" value="1"/>
</dbReference>
<evidence type="ECO:0000259" key="1">
    <source>
        <dbReference type="SMART" id="SM00479"/>
    </source>
</evidence>
<dbReference type="InterPro" id="IPR012337">
    <property type="entry name" value="RNaseH-like_sf"/>
</dbReference>
<dbReference type="InterPro" id="IPR013520">
    <property type="entry name" value="Ribonucl_H"/>
</dbReference>
<reference evidence="2" key="1">
    <citation type="journal article" date="2020" name="Nature">
        <title>Giant virus diversity and host interactions through global metagenomics.</title>
        <authorList>
            <person name="Schulz F."/>
            <person name="Roux S."/>
            <person name="Paez-Espino D."/>
            <person name="Jungbluth S."/>
            <person name="Walsh D.A."/>
            <person name="Denef V.J."/>
            <person name="McMahon K.D."/>
            <person name="Konstantinidis K.T."/>
            <person name="Eloe-Fadrosh E.A."/>
            <person name="Kyrpides N.C."/>
            <person name="Woyke T."/>
        </authorList>
    </citation>
    <scope>NUCLEOTIDE SEQUENCE</scope>
    <source>
        <strain evidence="2">GVMAG-M-3300023179-132</strain>
    </source>
</reference>
<sequence>MLILVVDSETNGLPPKSRILNKSTMAEWPHMVQFSYLIYNTESNKLVNTADHIIKIPDEIDISEESYKLHNISKEKSLSRGESVVDVLNHFIHDVEGVDVVVAHNYKFDSNMIMVEMMRNNMDIKKYMSIINMRRICCTMKESTSFCNIQMISKFDEKPYLKPPKLSELHEKLFGITPVNLHNSLNDAIVTLRCFIKLKLDKDINNELKTIVTNLLC</sequence>
<dbReference type="GO" id="GO:0003676">
    <property type="term" value="F:nucleic acid binding"/>
    <property type="evidence" value="ECO:0007669"/>
    <property type="project" value="InterPro"/>
</dbReference>
<organism evidence="2">
    <name type="scientific">viral metagenome</name>
    <dbReference type="NCBI Taxonomy" id="1070528"/>
    <lineage>
        <taxon>unclassified sequences</taxon>
        <taxon>metagenomes</taxon>
        <taxon>organismal metagenomes</taxon>
    </lineage>
</organism>
<proteinExistence type="predicted"/>
<dbReference type="AlphaFoldDB" id="A0A6C0E3S3"/>
<evidence type="ECO:0000313" key="2">
    <source>
        <dbReference type="EMBL" id="QHT23827.1"/>
    </source>
</evidence>
<accession>A0A6C0E3S3</accession>
<dbReference type="CDD" id="cd06127">
    <property type="entry name" value="DEDDh"/>
    <property type="match status" value="1"/>
</dbReference>
<dbReference type="SMART" id="SM00479">
    <property type="entry name" value="EXOIII"/>
    <property type="match status" value="1"/>
</dbReference>
<dbReference type="InterPro" id="IPR036397">
    <property type="entry name" value="RNaseH_sf"/>
</dbReference>
<dbReference type="Gene3D" id="3.30.420.10">
    <property type="entry name" value="Ribonuclease H-like superfamily/Ribonuclease H"/>
    <property type="match status" value="1"/>
</dbReference>